<protein>
    <submittedName>
        <fullName evidence="2">Pimeloyl-CoA biosynthesis protein BioC</fullName>
    </submittedName>
</protein>
<dbReference type="EMBL" id="FTOT01000005">
    <property type="protein sequence ID" value="SIT07848.1"/>
    <property type="molecule type" value="Genomic_DNA"/>
</dbReference>
<gene>
    <name evidence="2" type="ORF">SAMN05421774_105115</name>
</gene>
<proteinExistence type="predicted"/>
<dbReference type="OrthoDB" id="9808140at2"/>
<dbReference type="AlphaFoldDB" id="A0A1N7PBC1"/>
<dbReference type="STRING" id="1086013.SAMN05421774_105115"/>
<dbReference type="PANTHER" id="PTHR43464:SF82">
    <property type="entry name" value="METHYLTRANSFERASE DOMAIN-CONTAINING PROTEIN"/>
    <property type="match status" value="1"/>
</dbReference>
<dbReference type="Pfam" id="PF13649">
    <property type="entry name" value="Methyltransf_25"/>
    <property type="match status" value="1"/>
</dbReference>
<dbReference type="PANTHER" id="PTHR43464">
    <property type="entry name" value="METHYLTRANSFERASE"/>
    <property type="match status" value="1"/>
</dbReference>
<sequence length="237" mass="25410">MTSTAPACARMVATETNTLLAATFDPAGARRLLDVGCGYGETTAHLAGIGFDVLGIDPSPAAISQARLRHPGLRFAVASAEDLPDDLGRFDGALCVNALHHVAPQAMQPALRRVLARLDPPAPLLVIEPLPEGSFFHAMLPVEDETHIRDLAARAIAGLVDDGDARLVDLLRWDRISLFSGLDAFLDRLVAVDPDRAATLDRNRPAIEAAWSRHAQPTEHGFRLVQPIVGWHLAPPG</sequence>
<dbReference type="InterPro" id="IPR029063">
    <property type="entry name" value="SAM-dependent_MTases_sf"/>
</dbReference>
<keyword evidence="3" id="KW-1185">Reference proteome</keyword>
<dbReference type="SUPFAM" id="SSF53335">
    <property type="entry name" value="S-adenosyl-L-methionine-dependent methyltransferases"/>
    <property type="match status" value="1"/>
</dbReference>
<dbReference type="GO" id="GO:0008168">
    <property type="term" value="F:methyltransferase activity"/>
    <property type="evidence" value="ECO:0007669"/>
    <property type="project" value="TreeGrafter"/>
</dbReference>
<evidence type="ECO:0000313" key="2">
    <source>
        <dbReference type="EMBL" id="SIT07848.1"/>
    </source>
</evidence>
<feature type="domain" description="Methyltransferase" evidence="1">
    <location>
        <begin position="33"/>
        <end position="120"/>
    </location>
</feature>
<accession>A0A1N7PBC1</accession>
<evidence type="ECO:0000259" key="1">
    <source>
        <dbReference type="Pfam" id="PF13649"/>
    </source>
</evidence>
<name>A0A1N7PBC1_9RHOB</name>
<dbReference type="Proteomes" id="UP000186141">
    <property type="component" value="Unassembled WGS sequence"/>
</dbReference>
<evidence type="ECO:0000313" key="3">
    <source>
        <dbReference type="Proteomes" id="UP000186141"/>
    </source>
</evidence>
<dbReference type="InterPro" id="IPR041698">
    <property type="entry name" value="Methyltransf_25"/>
</dbReference>
<dbReference type="Gene3D" id="3.40.50.150">
    <property type="entry name" value="Vaccinia Virus protein VP39"/>
    <property type="match status" value="1"/>
</dbReference>
<organism evidence="2 3">
    <name type="scientific">Gemmobacter megaterium</name>
    <dbReference type="NCBI Taxonomy" id="1086013"/>
    <lineage>
        <taxon>Bacteria</taxon>
        <taxon>Pseudomonadati</taxon>
        <taxon>Pseudomonadota</taxon>
        <taxon>Alphaproteobacteria</taxon>
        <taxon>Rhodobacterales</taxon>
        <taxon>Paracoccaceae</taxon>
        <taxon>Gemmobacter</taxon>
    </lineage>
</organism>
<dbReference type="RefSeq" id="WP_083701263.1">
    <property type="nucleotide sequence ID" value="NZ_BMEH01000005.1"/>
</dbReference>
<reference evidence="2 3" key="1">
    <citation type="submission" date="2017-01" db="EMBL/GenBank/DDBJ databases">
        <authorList>
            <person name="Mah S.A."/>
            <person name="Swanson W.J."/>
            <person name="Moy G.W."/>
            <person name="Vacquier V.D."/>
        </authorList>
    </citation>
    <scope>NUCLEOTIDE SEQUENCE [LARGE SCALE GENOMIC DNA]</scope>
    <source>
        <strain evidence="2 3">DSM 26375</strain>
    </source>
</reference>
<dbReference type="CDD" id="cd02440">
    <property type="entry name" value="AdoMet_MTases"/>
    <property type="match status" value="1"/>
</dbReference>